<evidence type="ECO:0000313" key="3">
    <source>
        <dbReference type="Proteomes" id="UP000094828"/>
    </source>
</evidence>
<dbReference type="AlphaFoldDB" id="A0A1C3E5E1"/>
<comment type="caution">
    <text evidence="2">The sequence shown here is derived from an EMBL/GenBank/DDBJ whole genome shotgun (WGS) entry which is preliminary data.</text>
</comment>
<evidence type="ECO:0000256" key="1">
    <source>
        <dbReference type="SAM" id="MobiDB-lite"/>
    </source>
</evidence>
<dbReference type="RefSeq" id="WP_068851550.1">
    <property type="nucleotide sequence ID" value="NZ_LYDR01000152.1"/>
</dbReference>
<feature type="compositionally biased region" description="Polar residues" evidence="1">
    <location>
        <begin position="151"/>
        <end position="172"/>
    </location>
</feature>
<accession>A0A1C3E5E1</accession>
<feature type="region of interest" description="Disordered" evidence="1">
    <location>
        <begin position="151"/>
        <end position="177"/>
    </location>
</feature>
<protein>
    <recommendedName>
        <fullName evidence="4">DUF1552 domain-containing protein</fullName>
    </recommendedName>
</protein>
<proteinExistence type="predicted"/>
<gene>
    <name evidence="2" type="ORF">A6X21_12080</name>
</gene>
<evidence type="ECO:0008006" key="4">
    <source>
        <dbReference type="Google" id="ProtNLM"/>
    </source>
</evidence>
<dbReference type="InterPro" id="IPR011447">
    <property type="entry name" value="DUF1552"/>
</dbReference>
<evidence type="ECO:0000313" key="2">
    <source>
        <dbReference type="EMBL" id="ODA28454.1"/>
    </source>
</evidence>
<dbReference type="STRING" id="1841610.A6X21_12080"/>
<dbReference type="Proteomes" id="UP000094828">
    <property type="component" value="Unassembled WGS sequence"/>
</dbReference>
<dbReference type="Pfam" id="PF07586">
    <property type="entry name" value="HXXSHH"/>
    <property type="match status" value="1"/>
</dbReference>
<name>A0A1C3E5E1_9PLAN</name>
<organism evidence="2 3">
    <name type="scientific">Planctopirus hydrillae</name>
    <dbReference type="NCBI Taxonomy" id="1841610"/>
    <lineage>
        <taxon>Bacteria</taxon>
        <taxon>Pseudomonadati</taxon>
        <taxon>Planctomycetota</taxon>
        <taxon>Planctomycetia</taxon>
        <taxon>Planctomycetales</taxon>
        <taxon>Planctomycetaceae</taxon>
        <taxon>Planctopirus</taxon>
    </lineage>
</organism>
<dbReference type="PROSITE" id="PS51318">
    <property type="entry name" value="TAT"/>
    <property type="match status" value="1"/>
</dbReference>
<dbReference type="EMBL" id="LYDR01000152">
    <property type="protein sequence ID" value="ODA28454.1"/>
    <property type="molecule type" value="Genomic_DNA"/>
</dbReference>
<sequence length="447" mass="49124">MQTSSTRLLSRRHLLRGAGAMLALPLLDAMLPRTWGAPSQFKPWNRSHGPQPRMICCYIPNGVNILEWVPETTGKEYQLSKTLQVLEPHRDDFTVLSGLGHPASQGGHSGADTWLTGANLQAVPGADYTNSVSVDQIVADLHGRHTRYGSLQLSDQSGTGSAGHSHTLSFDVNGTPLPAENSPQRLFERLFVPESAADKTATLRRLAEKKSILDSVREDAKRLEKTLGKRDRQKLDEYFTSIRTTEEQLSRMEAWIDRPKPEVPPTNLQLGSQPGNAHDRPMWIDVMLELAYLAFLTDTTRVITFEWSREAGGFGGGGENHHEYSHHGGDAGMLAKLGQIDRFHLSKLDRFMNLLKSTTEADSHMLDQTIIVYGSGMNSGKGGEHSPKNLPLLVAGGRKLGLKHGQHLAFDPDKHPPLSNVLLSLAQKMGVESDRFSDATGTLTGLV</sequence>
<dbReference type="InterPro" id="IPR006311">
    <property type="entry name" value="TAT_signal"/>
</dbReference>
<keyword evidence="3" id="KW-1185">Reference proteome</keyword>
<reference evidence="2 3" key="1">
    <citation type="submission" date="2016-05" db="EMBL/GenBank/DDBJ databases">
        <title>Genomic and physiological characterization of Planctopirus sp. isolated from fresh water lake.</title>
        <authorList>
            <person name="Subhash Y."/>
            <person name="Ramana C."/>
        </authorList>
    </citation>
    <scope>NUCLEOTIDE SEQUENCE [LARGE SCALE GENOMIC DNA]</scope>
    <source>
        <strain evidence="2 3">JC280</strain>
    </source>
</reference>